<accession>A0ABV3JRE3</accession>
<evidence type="ECO:0000256" key="2">
    <source>
        <dbReference type="ARBA" id="ARBA00010472"/>
    </source>
</evidence>
<comment type="similarity">
    <text evidence="2">Belongs to the protease inhibitor I16 (SSI) family.</text>
</comment>
<keyword evidence="5" id="KW-0722">Serine protease inhibitor</keyword>
<dbReference type="SUPFAM" id="SSF55399">
    <property type="entry name" value="Subtilisin inhibitor"/>
    <property type="match status" value="1"/>
</dbReference>
<comment type="subcellular location">
    <subcellularLocation>
        <location evidence="1">Secreted</location>
    </subcellularLocation>
</comment>
<keyword evidence="7" id="KW-0732">Signal</keyword>
<name>A0ABV3JRE3_STRON</name>
<evidence type="ECO:0000256" key="3">
    <source>
        <dbReference type="ARBA" id="ARBA00022525"/>
    </source>
</evidence>
<dbReference type="InterPro" id="IPR023549">
    <property type="entry name" value="Subtilisin_inhibitor"/>
</dbReference>
<dbReference type="Gene3D" id="3.30.350.10">
    <property type="entry name" value="Subtilisin inhibitor-like"/>
    <property type="match status" value="1"/>
</dbReference>
<evidence type="ECO:0000259" key="8">
    <source>
        <dbReference type="Pfam" id="PF00720"/>
    </source>
</evidence>
<evidence type="ECO:0000256" key="7">
    <source>
        <dbReference type="SAM" id="SignalP"/>
    </source>
</evidence>
<dbReference type="RefSeq" id="WP_109278583.1">
    <property type="nucleotide sequence ID" value="NZ_JBFAUK010000002.1"/>
</dbReference>
<evidence type="ECO:0000313" key="9">
    <source>
        <dbReference type="EMBL" id="MEV5505417.1"/>
    </source>
</evidence>
<keyword evidence="4" id="KW-0646">Protease inhibitor</keyword>
<gene>
    <name evidence="9" type="ORF">AB0L16_02930</name>
</gene>
<dbReference type="InterPro" id="IPR036819">
    <property type="entry name" value="Subtilisin_inhibitor-like_sf"/>
</dbReference>
<proteinExistence type="inferred from homology"/>
<dbReference type="Proteomes" id="UP001552594">
    <property type="component" value="Unassembled WGS sequence"/>
</dbReference>
<keyword evidence="3" id="KW-0964">Secreted</keyword>
<dbReference type="Pfam" id="PF00720">
    <property type="entry name" value="SSI"/>
    <property type="match status" value="1"/>
</dbReference>
<evidence type="ECO:0000256" key="5">
    <source>
        <dbReference type="ARBA" id="ARBA00022900"/>
    </source>
</evidence>
<sequence>MSVRCTVAAAAAATVLLAPAPPSAAAEQERGSLFLTVSGAGNTWIRGLRLVCPSPGRSHHPHAAEACAGLSAAHGRLDALTGDRQLCTKEYDPVTATADGDWQGMVVHWRKDYPNACLLDAATGTVFRF</sequence>
<comment type="caution">
    <text evidence="9">The sequence shown here is derived from an EMBL/GenBank/DDBJ whole genome shotgun (WGS) entry which is preliminary data.</text>
</comment>
<feature type="domain" description="Subtilisin inhibitor" evidence="8">
    <location>
        <begin position="33"/>
        <end position="115"/>
    </location>
</feature>
<keyword evidence="10" id="KW-1185">Reference proteome</keyword>
<dbReference type="EMBL" id="JBFAUK010000002">
    <property type="protein sequence ID" value="MEV5505417.1"/>
    <property type="molecule type" value="Genomic_DNA"/>
</dbReference>
<reference evidence="9 10" key="1">
    <citation type="submission" date="2024-06" db="EMBL/GenBank/DDBJ databases">
        <title>The Natural Products Discovery Center: Release of the First 8490 Sequenced Strains for Exploring Actinobacteria Biosynthetic Diversity.</title>
        <authorList>
            <person name="Kalkreuter E."/>
            <person name="Kautsar S.A."/>
            <person name="Yang D."/>
            <person name="Bader C.D."/>
            <person name="Teijaro C.N."/>
            <person name="Fluegel L."/>
            <person name="Davis C.M."/>
            <person name="Simpson J.R."/>
            <person name="Lauterbach L."/>
            <person name="Steele A.D."/>
            <person name="Gui C."/>
            <person name="Meng S."/>
            <person name="Li G."/>
            <person name="Viehrig K."/>
            <person name="Ye F."/>
            <person name="Su P."/>
            <person name="Kiefer A.F."/>
            <person name="Nichols A."/>
            <person name="Cepeda A.J."/>
            <person name="Yan W."/>
            <person name="Fan B."/>
            <person name="Jiang Y."/>
            <person name="Adhikari A."/>
            <person name="Zheng C.-J."/>
            <person name="Schuster L."/>
            <person name="Cowan T.M."/>
            <person name="Smanski M.J."/>
            <person name="Chevrette M.G."/>
            <person name="De Carvalho L.P.S."/>
            <person name="Shen B."/>
        </authorList>
    </citation>
    <scope>NUCLEOTIDE SEQUENCE [LARGE SCALE GENOMIC DNA]</scope>
    <source>
        <strain evidence="9 10">NPDC052347</strain>
    </source>
</reference>
<organism evidence="9 10">
    <name type="scientific">Streptomyces orinoci</name>
    <name type="common">Streptoverticillium orinoci</name>
    <dbReference type="NCBI Taxonomy" id="67339"/>
    <lineage>
        <taxon>Bacteria</taxon>
        <taxon>Bacillati</taxon>
        <taxon>Actinomycetota</taxon>
        <taxon>Actinomycetes</taxon>
        <taxon>Kitasatosporales</taxon>
        <taxon>Streptomycetaceae</taxon>
        <taxon>Streptomyces</taxon>
    </lineage>
</organism>
<keyword evidence="6" id="KW-1015">Disulfide bond</keyword>
<feature type="chain" id="PRO_5047065500" evidence="7">
    <location>
        <begin position="25"/>
        <end position="129"/>
    </location>
</feature>
<evidence type="ECO:0000256" key="6">
    <source>
        <dbReference type="ARBA" id="ARBA00023157"/>
    </source>
</evidence>
<feature type="signal peptide" evidence="7">
    <location>
        <begin position="1"/>
        <end position="24"/>
    </location>
</feature>
<protein>
    <submittedName>
        <fullName evidence="9">SSI family serine proteinase inhibitor</fullName>
    </submittedName>
</protein>
<evidence type="ECO:0000256" key="1">
    <source>
        <dbReference type="ARBA" id="ARBA00004613"/>
    </source>
</evidence>
<evidence type="ECO:0000256" key="4">
    <source>
        <dbReference type="ARBA" id="ARBA00022690"/>
    </source>
</evidence>
<evidence type="ECO:0000313" key="10">
    <source>
        <dbReference type="Proteomes" id="UP001552594"/>
    </source>
</evidence>